<dbReference type="Proteomes" id="UP000249829">
    <property type="component" value="Unassembled WGS sequence"/>
</dbReference>
<organism evidence="1 2">
    <name type="scientific">Aspergillus violaceofuscus (strain CBS 115571)</name>
    <dbReference type="NCBI Taxonomy" id="1450538"/>
    <lineage>
        <taxon>Eukaryota</taxon>
        <taxon>Fungi</taxon>
        <taxon>Dikarya</taxon>
        <taxon>Ascomycota</taxon>
        <taxon>Pezizomycotina</taxon>
        <taxon>Eurotiomycetes</taxon>
        <taxon>Eurotiomycetidae</taxon>
        <taxon>Eurotiales</taxon>
        <taxon>Aspergillaceae</taxon>
        <taxon>Aspergillus</taxon>
    </lineage>
</organism>
<proteinExistence type="predicted"/>
<name>A0A2V5GT98_ASPV1</name>
<dbReference type="EMBL" id="KZ825209">
    <property type="protein sequence ID" value="PYI14529.1"/>
    <property type="molecule type" value="Genomic_DNA"/>
</dbReference>
<keyword evidence="2" id="KW-1185">Reference proteome</keyword>
<evidence type="ECO:0000313" key="1">
    <source>
        <dbReference type="EMBL" id="PYI14529.1"/>
    </source>
</evidence>
<protein>
    <submittedName>
        <fullName evidence="1">Uncharacterized protein</fullName>
    </submittedName>
</protein>
<sequence length="159" mass="18248">MTKHVQSPRIHIPVNYTTEDLKLRLSSNFGLYAGLDEYTVSGGGGGGGGVVEVALYQSFEPHLASIRLRRTKRINSKMVDIYVNSGLEREYLIQYAEKWVPFVKEHQYGSFPLPSSHQRPHRDNFFEFQTLNSSILAQHSSWSSVSRGDRFRMEFSYLN</sequence>
<reference evidence="1 2" key="1">
    <citation type="submission" date="2018-02" db="EMBL/GenBank/DDBJ databases">
        <title>The genomes of Aspergillus section Nigri reveals drivers in fungal speciation.</title>
        <authorList>
            <consortium name="DOE Joint Genome Institute"/>
            <person name="Vesth T.C."/>
            <person name="Nybo J."/>
            <person name="Theobald S."/>
            <person name="Brandl J."/>
            <person name="Frisvad J.C."/>
            <person name="Nielsen K.F."/>
            <person name="Lyhne E.K."/>
            <person name="Kogle M.E."/>
            <person name="Kuo A."/>
            <person name="Riley R."/>
            <person name="Clum A."/>
            <person name="Nolan M."/>
            <person name="Lipzen A."/>
            <person name="Salamov A."/>
            <person name="Henrissat B."/>
            <person name="Wiebenga A."/>
            <person name="De vries R.P."/>
            <person name="Grigoriev I.V."/>
            <person name="Mortensen U.H."/>
            <person name="Andersen M.R."/>
            <person name="Baker S.E."/>
        </authorList>
    </citation>
    <scope>NUCLEOTIDE SEQUENCE [LARGE SCALE GENOMIC DNA]</scope>
    <source>
        <strain evidence="1 2">CBS 115571</strain>
    </source>
</reference>
<accession>A0A2V5GT98</accession>
<dbReference type="AlphaFoldDB" id="A0A2V5GT98"/>
<gene>
    <name evidence="1" type="ORF">BO99DRAFT_17037</name>
</gene>
<evidence type="ECO:0000313" key="2">
    <source>
        <dbReference type="Proteomes" id="UP000249829"/>
    </source>
</evidence>